<evidence type="ECO:0000256" key="6">
    <source>
        <dbReference type="ARBA" id="ARBA00022519"/>
    </source>
</evidence>
<dbReference type="Proteomes" id="UP001499951">
    <property type="component" value="Unassembled WGS sequence"/>
</dbReference>
<dbReference type="InterPro" id="IPR013545">
    <property type="entry name" value="T2SS_protein-GspG_C"/>
</dbReference>
<comment type="subcellular location">
    <subcellularLocation>
        <location evidence="1">Cell inner membrane</location>
        <topology evidence="1">Single-pass membrane protein</topology>
    </subcellularLocation>
</comment>
<organism evidence="12 13">
    <name type="scientific">Rhizomicrobium electricum</name>
    <dbReference type="NCBI Taxonomy" id="480070"/>
    <lineage>
        <taxon>Bacteria</taxon>
        <taxon>Pseudomonadati</taxon>
        <taxon>Pseudomonadota</taxon>
        <taxon>Alphaproteobacteria</taxon>
        <taxon>Micropepsales</taxon>
        <taxon>Micropepsaceae</taxon>
        <taxon>Rhizomicrobium</taxon>
    </lineage>
</organism>
<dbReference type="RefSeq" id="WP_166933931.1">
    <property type="nucleotide sequence ID" value="NZ_BAAADD010000005.1"/>
</dbReference>
<dbReference type="InterPro" id="IPR012902">
    <property type="entry name" value="N_methyl_site"/>
</dbReference>
<feature type="transmembrane region" description="Helical" evidence="10">
    <location>
        <begin position="20"/>
        <end position="39"/>
    </location>
</feature>
<evidence type="ECO:0000259" key="11">
    <source>
        <dbReference type="Pfam" id="PF08334"/>
    </source>
</evidence>
<sequence length="148" mass="15997">MRWLGAEVLTSVRKNGGYTLLELIIVILILALIISIAAPKVVGYLGRSKIHAAEIQIANIGSALSLYRLDIGKYPTEEQGLKVLVEKPADTSSWDGPYLTRRDGIIDPWGQPYLYKIASSDGHPIIMSYGADGKAGGTGENCDVTSEH</sequence>
<evidence type="ECO:0000256" key="7">
    <source>
        <dbReference type="ARBA" id="ARBA00022692"/>
    </source>
</evidence>
<dbReference type="SUPFAM" id="SSF54523">
    <property type="entry name" value="Pili subunits"/>
    <property type="match status" value="1"/>
</dbReference>
<keyword evidence="13" id="KW-1185">Reference proteome</keyword>
<dbReference type="Pfam" id="PF07963">
    <property type="entry name" value="N_methyl"/>
    <property type="match status" value="1"/>
</dbReference>
<dbReference type="InterPro" id="IPR010054">
    <property type="entry name" value="Type2_sec_GspG"/>
</dbReference>
<dbReference type="EMBL" id="BAAADD010000005">
    <property type="protein sequence ID" value="GAA0570643.1"/>
    <property type="molecule type" value="Genomic_DNA"/>
</dbReference>
<accession>A0ABP3PMJ2</accession>
<keyword evidence="5" id="KW-0488">Methylation</keyword>
<keyword evidence="6" id="KW-0997">Cell inner membrane</keyword>
<evidence type="ECO:0000256" key="4">
    <source>
        <dbReference type="ARBA" id="ARBA00022475"/>
    </source>
</evidence>
<evidence type="ECO:0000256" key="5">
    <source>
        <dbReference type="ARBA" id="ARBA00022481"/>
    </source>
</evidence>
<evidence type="ECO:0000313" key="12">
    <source>
        <dbReference type="EMBL" id="GAA0570643.1"/>
    </source>
</evidence>
<name>A0ABP3PMJ2_9PROT</name>
<reference evidence="13" key="1">
    <citation type="journal article" date="2019" name="Int. J. Syst. Evol. Microbiol.">
        <title>The Global Catalogue of Microorganisms (GCM) 10K type strain sequencing project: providing services to taxonomists for standard genome sequencing and annotation.</title>
        <authorList>
            <consortium name="The Broad Institute Genomics Platform"/>
            <consortium name="The Broad Institute Genome Sequencing Center for Infectious Disease"/>
            <person name="Wu L."/>
            <person name="Ma J."/>
        </authorList>
    </citation>
    <scope>NUCLEOTIDE SEQUENCE [LARGE SCALE GENOMIC DNA]</scope>
    <source>
        <strain evidence="13">JCM 15089</strain>
    </source>
</reference>
<proteinExistence type="inferred from homology"/>
<feature type="domain" description="Type II secretion system protein GspG C-terminal" evidence="11">
    <location>
        <begin position="40"/>
        <end position="146"/>
    </location>
</feature>
<dbReference type="InterPro" id="IPR045584">
    <property type="entry name" value="Pilin-like"/>
</dbReference>
<comment type="similarity">
    <text evidence="2">Belongs to the GSP G family.</text>
</comment>
<keyword evidence="8 10" id="KW-1133">Transmembrane helix</keyword>
<evidence type="ECO:0000313" key="13">
    <source>
        <dbReference type="Proteomes" id="UP001499951"/>
    </source>
</evidence>
<evidence type="ECO:0000256" key="1">
    <source>
        <dbReference type="ARBA" id="ARBA00004377"/>
    </source>
</evidence>
<evidence type="ECO:0000256" key="10">
    <source>
        <dbReference type="SAM" id="Phobius"/>
    </source>
</evidence>
<evidence type="ECO:0000256" key="9">
    <source>
        <dbReference type="ARBA" id="ARBA00023136"/>
    </source>
</evidence>
<comment type="caution">
    <text evidence="12">The sequence shown here is derived from an EMBL/GenBank/DDBJ whole genome shotgun (WGS) entry which is preliminary data.</text>
</comment>
<dbReference type="PROSITE" id="PS00409">
    <property type="entry name" value="PROKAR_NTER_METHYL"/>
    <property type="match status" value="1"/>
</dbReference>
<evidence type="ECO:0000256" key="3">
    <source>
        <dbReference type="ARBA" id="ARBA00020042"/>
    </source>
</evidence>
<dbReference type="Pfam" id="PF08334">
    <property type="entry name" value="T2SSG"/>
    <property type="match status" value="1"/>
</dbReference>
<keyword evidence="4" id="KW-1003">Cell membrane</keyword>
<dbReference type="PRINTS" id="PR00813">
    <property type="entry name" value="BCTERIALGSPG"/>
</dbReference>
<dbReference type="Gene3D" id="3.30.700.10">
    <property type="entry name" value="Glycoprotein, Type 4 Pilin"/>
    <property type="match status" value="1"/>
</dbReference>
<dbReference type="NCBIfam" id="TIGR01710">
    <property type="entry name" value="typeII_sec_gspG"/>
    <property type="match status" value="1"/>
</dbReference>
<evidence type="ECO:0000256" key="8">
    <source>
        <dbReference type="ARBA" id="ARBA00022989"/>
    </source>
</evidence>
<dbReference type="InterPro" id="IPR000983">
    <property type="entry name" value="Bac_GSPG_pilin"/>
</dbReference>
<keyword evidence="7 10" id="KW-0812">Transmembrane</keyword>
<protein>
    <recommendedName>
        <fullName evidence="3">Type II secretion system core protein G</fullName>
    </recommendedName>
</protein>
<evidence type="ECO:0000256" key="2">
    <source>
        <dbReference type="ARBA" id="ARBA00009984"/>
    </source>
</evidence>
<keyword evidence="9 10" id="KW-0472">Membrane</keyword>
<dbReference type="NCBIfam" id="TIGR02532">
    <property type="entry name" value="IV_pilin_GFxxxE"/>
    <property type="match status" value="1"/>
</dbReference>
<gene>
    <name evidence="12" type="primary">gspG</name>
    <name evidence="12" type="ORF">GCM10008942_19220</name>
</gene>